<dbReference type="InterPro" id="IPR021314">
    <property type="entry name" value="DUF2911"/>
</dbReference>
<proteinExistence type="predicted"/>
<keyword evidence="2" id="KW-1185">Reference proteome</keyword>
<comment type="caution">
    <text evidence="1">The sequence shown here is derived from an EMBL/GenBank/DDBJ whole genome shotgun (WGS) entry which is preliminary data.</text>
</comment>
<dbReference type="EMBL" id="BAABHD010000024">
    <property type="protein sequence ID" value="GAA4454091.1"/>
    <property type="molecule type" value="Genomic_DNA"/>
</dbReference>
<name>A0ABP8MTD5_9BACT</name>
<evidence type="ECO:0000313" key="2">
    <source>
        <dbReference type="Proteomes" id="UP001501175"/>
    </source>
</evidence>
<dbReference type="Pfam" id="PF11138">
    <property type="entry name" value="DUF2911"/>
    <property type="match status" value="1"/>
</dbReference>
<sequence length="349" mass="39336">MVNNHLYGKVLFRLFDTHIGVFSIHFHPDGTIREYSMTAMDPLNSSVPLQSKEGWRFPYSRTMSCTGDTCTFYISMMGSPTEVIRKQAAKGMDFYGGSNPLFSLMEWTCMRLAKSGKQALGSLHTTNSGTVSDISVRYTSRDTMVFGGPFIDYRPIRVDASGRILSTDGTGTPYNFIVTKHQPIDVDQLAKRMAKSPGIGFPSPRDTIRATIQNSRIEIDYGRPFKRGRKIFGSVIPYDSVWRTGANAATVLTLQNGIRIGKTIIPKGKYSLYTIPRRDSWLLIFNTDTTTWPTDPNRSKEVAQIPLHIRTLTTPKEQFTIDIQETKKGGILKLQWDITEAYTTFDIIK</sequence>
<organism evidence="1 2">
    <name type="scientific">Nibrella saemangeumensis</name>
    <dbReference type="NCBI Taxonomy" id="1084526"/>
    <lineage>
        <taxon>Bacteria</taxon>
        <taxon>Pseudomonadati</taxon>
        <taxon>Bacteroidota</taxon>
        <taxon>Cytophagia</taxon>
        <taxon>Cytophagales</taxon>
        <taxon>Spirosomataceae</taxon>
        <taxon>Nibrella</taxon>
    </lineage>
</organism>
<protein>
    <recommendedName>
        <fullName evidence="3">DUF2911 domain-containing protein</fullName>
    </recommendedName>
</protein>
<gene>
    <name evidence="1" type="ORF">GCM10023189_20110</name>
</gene>
<dbReference type="Proteomes" id="UP001501175">
    <property type="component" value="Unassembled WGS sequence"/>
</dbReference>
<evidence type="ECO:0008006" key="3">
    <source>
        <dbReference type="Google" id="ProtNLM"/>
    </source>
</evidence>
<accession>A0ABP8MTD5</accession>
<evidence type="ECO:0000313" key="1">
    <source>
        <dbReference type="EMBL" id="GAA4454091.1"/>
    </source>
</evidence>
<reference evidence="2" key="1">
    <citation type="journal article" date="2019" name="Int. J. Syst. Evol. Microbiol.">
        <title>The Global Catalogue of Microorganisms (GCM) 10K type strain sequencing project: providing services to taxonomists for standard genome sequencing and annotation.</title>
        <authorList>
            <consortium name="The Broad Institute Genomics Platform"/>
            <consortium name="The Broad Institute Genome Sequencing Center for Infectious Disease"/>
            <person name="Wu L."/>
            <person name="Ma J."/>
        </authorList>
    </citation>
    <scope>NUCLEOTIDE SEQUENCE [LARGE SCALE GENOMIC DNA]</scope>
    <source>
        <strain evidence="2">JCM 17927</strain>
    </source>
</reference>